<dbReference type="Proteomes" id="UP000220226">
    <property type="component" value="Unassembled WGS sequence"/>
</dbReference>
<organism evidence="1 2">
    <name type="scientific">Bacillus cereus</name>
    <dbReference type="NCBI Taxonomy" id="1396"/>
    <lineage>
        <taxon>Bacteria</taxon>
        <taxon>Bacillati</taxon>
        <taxon>Bacillota</taxon>
        <taxon>Bacilli</taxon>
        <taxon>Bacillales</taxon>
        <taxon>Bacillaceae</taxon>
        <taxon>Bacillus</taxon>
        <taxon>Bacillus cereus group</taxon>
    </lineage>
</organism>
<evidence type="ECO:0000313" key="2">
    <source>
        <dbReference type="Proteomes" id="UP000220226"/>
    </source>
</evidence>
<protein>
    <submittedName>
        <fullName evidence="1">Uncharacterized protein</fullName>
    </submittedName>
</protein>
<reference evidence="1 2" key="1">
    <citation type="submission" date="2017-09" db="EMBL/GenBank/DDBJ databases">
        <title>Large-scale bioinformatics analysis of Bacillus genomes uncovers conserved roles of natural products in bacterial physiology.</title>
        <authorList>
            <consortium name="Agbiome Team Llc"/>
            <person name="Bleich R.M."/>
            <person name="Grubbs K.J."/>
            <person name="Santa Maria K.C."/>
            <person name="Allen S.E."/>
            <person name="Farag S."/>
            <person name="Shank E.A."/>
            <person name="Bowers A."/>
        </authorList>
    </citation>
    <scope>NUCLEOTIDE SEQUENCE [LARGE SCALE GENOMIC DNA]</scope>
    <source>
        <strain evidence="1 2">AFS025165</strain>
    </source>
</reference>
<name>A0A2B2F8W6_BACCE</name>
<comment type="caution">
    <text evidence="1">The sequence shown here is derived from an EMBL/GenBank/DDBJ whole genome shotgun (WGS) entry which is preliminary data.</text>
</comment>
<dbReference type="AlphaFoldDB" id="A0A2B2F8W6"/>
<proteinExistence type="predicted"/>
<evidence type="ECO:0000313" key="1">
    <source>
        <dbReference type="EMBL" id="PFC69054.1"/>
    </source>
</evidence>
<dbReference type="RefSeq" id="WP_097952866.1">
    <property type="nucleotide sequence ID" value="NZ_NTQT01000067.1"/>
</dbReference>
<accession>A0A2B2F8W6</accession>
<gene>
    <name evidence="1" type="ORF">CN290_31615</name>
</gene>
<sequence>MSTSNSPPFNGQKTRHFEQNMMFIKKDVLLYLISQTIIHDLALSEDDIASPQKECYPKNRMMKGMMDE</sequence>
<dbReference type="EMBL" id="NTQT01000067">
    <property type="protein sequence ID" value="PFC69054.1"/>
    <property type="molecule type" value="Genomic_DNA"/>
</dbReference>